<protein>
    <submittedName>
        <fullName evidence="2">Uncharacterized protein</fullName>
    </submittedName>
</protein>
<evidence type="ECO:0000256" key="1">
    <source>
        <dbReference type="SAM" id="Phobius"/>
    </source>
</evidence>
<proteinExistence type="predicted"/>
<feature type="transmembrane region" description="Helical" evidence="1">
    <location>
        <begin position="23"/>
        <end position="44"/>
    </location>
</feature>
<dbReference type="AlphaFoldDB" id="A0A7W9A222"/>
<organism evidence="2 3">
    <name type="scientific">Brevundimonas halotolerans</name>
    <dbReference type="NCBI Taxonomy" id="69670"/>
    <lineage>
        <taxon>Bacteria</taxon>
        <taxon>Pseudomonadati</taxon>
        <taxon>Pseudomonadota</taxon>
        <taxon>Alphaproteobacteria</taxon>
        <taxon>Caulobacterales</taxon>
        <taxon>Caulobacteraceae</taxon>
        <taxon>Brevundimonas</taxon>
    </lineage>
</organism>
<keyword evidence="3" id="KW-1185">Reference proteome</keyword>
<feature type="transmembrane region" description="Helical" evidence="1">
    <location>
        <begin position="56"/>
        <end position="77"/>
    </location>
</feature>
<dbReference type="EMBL" id="JACIJB010000001">
    <property type="protein sequence ID" value="MBB5659788.1"/>
    <property type="molecule type" value="Genomic_DNA"/>
</dbReference>
<comment type="caution">
    <text evidence="2">The sequence shown here is derived from an EMBL/GenBank/DDBJ whole genome shotgun (WGS) entry which is preliminary data.</text>
</comment>
<gene>
    <name evidence="2" type="ORF">FHS65_000506</name>
</gene>
<evidence type="ECO:0000313" key="3">
    <source>
        <dbReference type="Proteomes" id="UP000548978"/>
    </source>
</evidence>
<keyword evidence="1" id="KW-0812">Transmembrane</keyword>
<evidence type="ECO:0000313" key="2">
    <source>
        <dbReference type="EMBL" id="MBB5659788.1"/>
    </source>
</evidence>
<dbReference type="Proteomes" id="UP000548978">
    <property type="component" value="Unassembled WGS sequence"/>
</dbReference>
<dbReference type="RefSeq" id="WP_123286757.1">
    <property type="nucleotide sequence ID" value="NZ_JACIJB010000001.1"/>
</dbReference>
<reference evidence="2 3" key="1">
    <citation type="submission" date="2020-08" db="EMBL/GenBank/DDBJ databases">
        <title>Genomic Encyclopedia of Type Strains, Phase IV (KMG-IV): sequencing the most valuable type-strain genomes for metagenomic binning, comparative biology and taxonomic classification.</title>
        <authorList>
            <person name="Goeker M."/>
        </authorList>
    </citation>
    <scope>NUCLEOTIDE SEQUENCE [LARGE SCALE GENOMIC DNA]</scope>
    <source>
        <strain evidence="2 3">DSM 24448</strain>
    </source>
</reference>
<dbReference type="OrthoDB" id="7205508at2"/>
<keyword evidence="1" id="KW-0472">Membrane</keyword>
<keyword evidence="1" id="KW-1133">Transmembrane helix</keyword>
<name>A0A7W9A222_9CAUL</name>
<accession>A0A7W9A222</accession>
<sequence>MTEAPDLETEAGRAAYRKELRGVAMPVRTSGLALILLAAVFVVVASREMFGLTEDAIVVGYGMLAFGWVLVITAVFMRTRHHRQRMQTLNRETSS</sequence>